<evidence type="ECO:0000256" key="3">
    <source>
        <dbReference type="ARBA" id="ARBA00023163"/>
    </source>
</evidence>
<dbReference type="Proteomes" id="UP000642748">
    <property type="component" value="Unassembled WGS sequence"/>
</dbReference>
<evidence type="ECO:0000256" key="2">
    <source>
        <dbReference type="ARBA" id="ARBA00023125"/>
    </source>
</evidence>
<keyword evidence="7" id="KW-1185">Reference proteome</keyword>
<reference evidence="6" key="1">
    <citation type="submission" date="2021-01" db="EMBL/GenBank/DDBJ databases">
        <title>Whole genome shotgun sequence of Rugosimonospora africana NBRC 104875.</title>
        <authorList>
            <person name="Komaki H."/>
            <person name="Tamura T."/>
        </authorList>
    </citation>
    <scope>NUCLEOTIDE SEQUENCE</scope>
    <source>
        <strain evidence="6">NBRC 104875</strain>
    </source>
</reference>
<dbReference type="AlphaFoldDB" id="A0A8J3VMG8"/>
<dbReference type="SMART" id="SM00342">
    <property type="entry name" value="HTH_ARAC"/>
    <property type="match status" value="1"/>
</dbReference>
<dbReference type="InterPro" id="IPR050204">
    <property type="entry name" value="AraC_XylS_family_regulators"/>
</dbReference>
<evidence type="ECO:0000259" key="5">
    <source>
        <dbReference type="PROSITE" id="PS01124"/>
    </source>
</evidence>
<evidence type="ECO:0000256" key="1">
    <source>
        <dbReference type="ARBA" id="ARBA00023015"/>
    </source>
</evidence>
<keyword evidence="1" id="KW-0805">Transcription regulation</keyword>
<proteinExistence type="predicted"/>
<dbReference type="RefSeq" id="WP_203915694.1">
    <property type="nucleotide sequence ID" value="NZ_BONZ01000002.1"/>
</dbReference>
<accession>A0A8J3VMG8</accession>
<dbReference type="SUPFAM" id="SSF46689">
    <property type="entry name" value="Homeodomain-like"/>
    <property type="match status" value="2"/>
</dbReference>
<keyword evidence="3" id="KW-0804">Transcription</keyword>
<dbReference type="InterPro" id="IPR018060">
    <property type="entry name" value="HTH_AraC"/>
</dbReference>
<dbReference type="GO" id="GO:0003700">
    <property type="term" value="F:DNA-binding transcription factor activity"/>
    <property type="evidence" value="ECO:0007669"/>
    <property type="project" value="InterPro"/>
</dbReference>
<organism evidence="6 7">
    <name type="scientific">Rugosimonospora africana</name>
    <dbReference type="NCBI Taxonomy" id="556532"/>
    <lineage>
        <taxon>Bacteria</taxon>
        <taxon>Bacillati</taxon>
        <taxon>Actinomycetota</taxon>
        <taxon>Actinomycetes</taxon>
        <taxon>Micromonosporales</taxon>
        <taxon>Micromonosporaceae</taxon>
        <taxon>Rugosimonospora</taxon>
    </lineage>
</organism>
<dbReference type="Pfam" id="PF12833">
    <property type="entry name" value="HTH_18"/>
    <property type="match status" value="1"/>
</dbReference>
<dbReference type="PROSITE" id="PS01124">
    <property type="entry name" value="HTH_ARAC_FAMILY_2"/>
    <property type="match status" value="1"/>
</dbReference>
<dbReference type="InterPro" id="IPR003313">
    <property type="entry name" value="AraC-bd"/>
</dbReference>
<feature type="domain" description="HTH araC/xylS-type" evidence="5">
    <location>
        <begin position="201"/>
        <end position="298"/>
    </location>
</feature>
<dbReference type="PANTHER" id="PTHR46796">
    <property type="entry name" value="HTH-TYPE TRANSCRIPTIONAL ACTIVATOR RHAS-RELATED"/>
    <property type="match status" value="1"/>
</dbReference>
<dbReference type="Pfam" id="PF02311">
    <property type="entry name" value="AraC_binding"/>
    <property type="match status" value="1"/>
</dbReference>
<name>A0A8J3VMG8_9ACTN</name>
<dbReference type="InterPro" id="IPR037923">
    <property type="entry name" value="HTH-like"/>
</dbReference>
<gene>
    <name evidence="6" type="ORF">Raf01_01370</name>
</gene>
<evidence type="ECO:0000313" key="7">
    <source>
        <dbReference type="Proteomes" id="UP000642748"/>
    </source>
</evidence>
<protein>
    <submittedName>
        <fullName evidence="6">AraC family transcriptional regulator</fullName>
    </submittedName>
</protein>
<sequence length="303" mass="32883">MGDWARYRRSPDVPLEVMRAHFERHAYHRHAHDTYSLGVTEAGAQTFTCRGGTFTSAGGMVMAFNPDDPHDGHAANRLGFTYRMVHIGPELMAGVLRDAAERPVGLPLFAEPVVTAPEVARRLLDLSNALLDETPTLGAAGPNRQGSPLDRGGNGLASLRHDELLTRVVWAITRHSRRRASPSGAAPLARVTGADVVRVAERARAVLDEAGLAEVSAGRLAEATGRSRFTVYRSFQARYGLSPSDYQRQLRVRAARRMLGDGVPAARAAALAGFADQSHLNRWFLRYFGITPGAFQRALVGPG</sequence>
<dbReference type="SUPFAM" id="SSF51215">
    <property type="entry name" value="Regulatory protein AraC"/>
    <property type="match status" value="1"/>
</dbReference>
<evidence type="ECO:0000313" key="6">
    <source>
        <dbReference type="EMBL" id="GIH11965.1"/>
    </source>
</evidence>
<dbReference type="EMBL" id="BONZ01000002">
    <property type="protein sequence ID" value="GIH11965.1"/>
    <property type="molecule type" value="Genomic_DNA"/>
</dbReference>
<evidence type="ECO:0000256" key="4">
    <source>
        <dbReference type="SAM" id="MobiDB-lite"/>
    </source>
</evidence>
<dbReference type="Gene3D" id="1.10.10.60">
    <property type="entry name" value="Homeodomain-like"/>
    <property type="match status" value="1"/>
</dbReference>
<dbReference type="InterPro" id="IPR009057">
    <property type="entry name" value="Homeodomain-like_sf"/>
</dbReference>
<keyword evidence="2" id="KW-0238">DNA-binding</keyword>
<feature type="region of interest" description="Disordered" evidence="4">
    <location>
        <begin position="134"/>
        <end position="154"/>
    </location>
</feature>
<dbReference type="GO" id="GO:0043565">
    <property type="term" value="F:sequence-specific DNA binding"/>
    <property type="evidence" value="ECO:0007669"/>
    <property type="project" value="InterPro"/>
</dbReference>
<dbReference type="PANTHER" id="PTHR46796:SF2">
    <property type="entry name" value="TRANSCRIPTIONAL REGULATORY PROTEIN"/>
    <property type="match status" value="1"/>
</dbReference>
<comment type="caution">
    <text evidence="6">The sequence shown here is derived from an EMBL/GenBank/DDBJ whole genome shotgun (WGS) entry which is preliminary data.</text>
</comment>